<sequence>MFTQTSNVSPNNIYNNNSYSSNHGIIDIKSECNESVCHDIYNHTSPPHEPKILIESSFVPKKRGRKRKCETVLGMDDEESAIKHTKQIEKVRNTQINEYFGFLQRLVPFLPHKQRLPKIKLLKLTMCYIEHLKKCINEEVIVDKNIDGYDQKRVVTLEDFKDIAIKELQKKNSYVSQAIEEMKRYEEVKVVKDSNKDSGRSSSDSLHSVSTNNSLDGSSNLTTIGNICYETVNINNYNYILDNNYHYSSHHKDMMLGF</sequence>
<dbReference type="SMART" id="SM00353">
    <property type="entry name" value="HLH"/>
    <property type="match status" value="1"/>
</dbReference>
<dbReference type="Proteomes" id="UP000038045">
    <property type="component" value="Unplaced"/>
</dbReference>
<dbReference type="InterPro" id="IPR036638">
    <property type="entry name" value="HLH_DNA-bd_sf"/>
</dbReference>
<proteinExistence type="predicted"/>
<dbReference type="WBParaSite" id="PTRK_0000680300.1">
    <property type="protein sequence ID" value="PTRK_0000680300.1"/>
    <property type="gene ID" value="PTRK_0000680300"/>
</dbReference>
<feature type="region of interest" description="Disordered" evidence="1">
    <location>
        <begin position="191"/>
        <end position="213"/>
    </location>
</feature>
<dbReference type="GO" id="GO:0046983">
    <property type="term" value="F:protein dimerization activity"/>
    <property type="evidence" value="ECO:0007669"/>
    <property type="project" value="InterPro"/>
</dbReference>
<feature type="compositionally biased region" description="Low complexity" evidence="1">
    <location>
        <begin position="200"/>
        <end position="213"/>
    </location>
</feature>
<dbReference type="Pfam" id="PF00010">
    <property type="entry name" value="HLH"/>
    <property type="match status" value="1"/>
</dbReference>
<evidence type="ECO:0000313" key="3">
    <source>
        <dbReference type="Proteomes" id="UP000038045"/>
    </source>
</evidence>
<organism evidence="3 4">
    <name type="scientific">Parastrongyloides trichosuri</name>
    <name type="common">Possum-specific nematode worm</name>
    <dbReference type="NCBI Taxonomy" id="131310"/>
    <lineage>
        <taxon>Eukaryota</taxon>
        <taxon>Metazoa</taxon>
        <taxon>Ecdysozoa</taxon>
        <taxon>Nematoda</taxon>
        <taxon>Chromadorea</taxon>
        <taxon>Rhabditida</taxon>
        <taxon>Tylenchina</taxon>
        <taxon>Panagrolaimomorpha</taxon>
        <taxon>Strongyloidoidea</taxon>
        <taxon>Strongyloididae</taxon>
        <taxon>Parastrongyloides</taxon>
    </lineage>
</organism>
<accession>A0A0N4ZGC6</accession>
<name>A0A0N4ZGC6_PARTI</name>
<dbReference type="InterPro" id="IPR011598">
    <property type="entry name" value="bHLH_dom"/>
</dbReference>
<dbReference type="STRING" id="131310.A0A0N4ZGC6"/>
<dbReference type="AlphaFoldDB" id="A0A0N4ZGC6"/>
<evidence type="ECO:0000313" key="4">
    <source>
        <dbReference type="WBParaSite" id="PTRK_0000680300.1"/>
    </source>
</evidence>
<protein>
    <submittedName>
        <fullName evidence="4">BHLH domain-containing protein</fullName>
    </submittedName>
</protein>
<dbReference type="Gene3D" id="4.10.280.10">
    <property type="entry name" value="Helix-loop-helix DNA-binding domain"/>
    <property type="match status" value="1"/>
</dbReference>
<dbReference type="PROSITE" id="PS50888">
    <property type="entry name" value="BHLH"/>
    <property type="match status" value="1"/>
</dbReference>
<feature type="domain" description="BHLH" evidence="2">
    <location>
        <begin position="80"/>
        <end position="132"/>
    </location>
</feature>
<reference evidence="4" key="1">
    <citation type="submission" date="2017-02" db="UniProtKB">
        <authorList>
            <consortium name="WormBaseParasite"/>
        </authorList>
    </citation>
    <scope>IDENTIFICATION</scope>
</reference>
<dbReference type="SUPFAM" id="SSF47459">
    <property type="entry name" value="HLH, helix-loop-helix DNA-binding domain"/>
    <property type="match status" value="1"/>
</dbReference>
<evidence type="ECO:0000256" key="1">
    <source>
        <dbReference type="SAM" id="MobiDB-lite"/>
    </source>
</evidence>
<evidence type="ECO:0000259" key="2">
    <source>
        <dbReference type="PROSITE" id="PS50888"/>
    </source>
</evidence>
<keyword evidence="3" id="KW-1185">Reference proteome</keyword>